<name>A0A934SNV4_9MICO</name>
<reference evidence="2" key="1">
    <citation type="submission" date="2021-01" db="EMBL/GenBank/DDBJ databases">
        <title>Lacisediminihabitans sp. nov. strain G11-30, isolated from Antarctic Soil.</title>
        <authorList>
            <person name="Li J."/>
        </authorList>
    </citation>
    <scope>NUCLEOTIDE SEQUENCE</scope>
    <source>
        <strain evidence="2">G11-30</strain>
    </source>
</reference>
<proteinExistence type="predicted"/>
<keyword evidence="3" id="KW-1185">Reference proteome</keyword>
<dbReference type="PANTHER" id="PTHR36840:SF1">
    <property type="entry name" value="BLL5714 PROTEIN"/>
    <property type="match status" value="1"/>
</dbReference>
<dbReference type="RefSeq" id="WP_200557175.1">
    <property type="nucleotide sequence ID" value="NZ_JAEPES010000006.1"/>
</dbReference>
<feature type="transmembrane region" description="Helical" evidence="1">
    <location>
        <begin position="56"/>
        <end position="77"/>
    </location>
</feature>
<dbReference type="Pfam" id="PF06772">
    <property type="entry name" value="LtrA"/>
    <property type="match status" value="1"/>
</dbReference>
<feature type="transmembrane region" description="Helical" evidence="1">
    <location>
        <begin position="207"/>
        <end position="227"/>
    </location>
</feature>
<dbReference type="Proteomes" id="UP000636458">
    <property type="component" value="Unassembled WGS sequence"/>
</dbReference>
<comment type="caution">
    <text evidence="2">The sequence shown here is derived from an EMBL/GenBank/DDBJ whole genome shotgun (WGS) entry which is preliminary data.</text>
</comment>
<gene>
    <name evidence="2" type="ORF">IV501_15165</name>
</gene>
<dbReference type="AlphaFoldDB" id="A0A934SNV4"/>
<dbReference type="PANTHER" id="PTHR36840">
    <property type="entry name" value="BLL5714 PROTEIN"/>
    <property type="match status" value="1"/>
</dbReference>
<feature type="transmembrane region" description="Helical" evidence="1">
    <location>
        <begin position="89"/>
        <end position="105"/>
    </location>
</feature>
<feature type="transmembrane region" description="Helical" evidence="1">
    <location>
        <begin position="310"/>
        <end position="332"/>
    </location>
</feature>
<feature type="transmembrane region" description="Helical" evidence="1">
    <location>
        <begin position="269"/>
        <end position="298"/>
    </location>
</feature>
<organism evidence="2 3">
    <name type="scientific">Lacisediminihabitans changchengi</name>
    <dbReference type="NCBI Taxonomy" id="2787634"/>
    <lineage>
        <taxon>Bacteria</taxon>
        <taxon>Bacillati</taxon>
        <taxon>Actinomycetota</taxon>
        <taxon>Actinomycetes</taxon>
        <taxon>Micrococcales</taxon>
        <taxon>Microbacteriaceae</taxon>
        <taxon>Lacisediminihabitans</taxon>
    </lineage>
</organism>
<feature type="transmembrane region" description="Helical" evidence="1">
    <location>
        <begin position="25"/>
        <end position="44"/>
    </location>
</feature>
<protein>
    <submittedName>
        <fullName evidence="2">Low temperature requirement protein A</fullName>
    </submittedName>
</protein>
<sequence length="394" mass="42632">MTSAPVGRPWQRPELRDDGTRHRPVGWVELFFDLVFVVIIAVLAHDLEQHIESVGLLTFLLQFVAVFWVWNGFTYYTERFESAGLENRLFVFLAILAVAGLAVWGEDGLGHNYLGFAIAYLAARALNIALWLRAAIHVPRFRRAAWSFAAGFAVAGILILISFVVDEQWRLLLWAAAVVADIASPAVTQRFQADLPPISRDKFPERFGLFTMILLGETIAGVIRGAAESNAESGLSATTLLEAALGLAIGFGLWWLYFDFIARRPTRPVFTVALLWVYLHIAAMASIVVVGAGIAAGIAGDETLPLPGPVSAFLFGGLGAALIAFGLLELTLDRNDNEPTHPRLSPALKFVVGAGLVAVAVAQPAMSTTAAFVIAIAALAVQASYGAIVYYRQR</sequence>
<evidence type="ECO:0000313" key="2">
    <source>
        <dbReference type="EMBL" id="MBK4348973.1"/>
    </source>
</evidence>
<keyword evidence="1" id="KW-0472">Membrane</keyword>
<accession>A0A934SNV4</accession>
<evidence type="ECO:0000313" key="3">
    <source>
        <dbReference type="Proteomes" id="UP000636458"/>
    </source>
</evidence>
<keyword evidence="1" id="KW-0812">Transmembrane</keyword>
<feature type="transmembrane region" description="Helical" evidence="1">
    <location>
        <begin position="111"/>
        <end position="132"/>
    </location>
</feature>
<feature type="transmembrane region" description="Helical" evidence="1">
    <location>
        <begin position="344"/>
        <end position="363"/>
    </location>
</feature>
<dbReference type="EMBL" id="JAEPES010000006">
    <property type="protein sequence ID" value="MBK4348973.1"/>
    <property type="molecule type" value="Genomic_DNA"/>
</dbReference>
<feature type="transmembrane region" description="Helical" evidence="1">
    <location>
        <begin position="239"/>
        <end position="257"/>
    </location>
</feature>
<evidence type="ECO:0000256" key="1">
    <source>
        <dbReference type="SAM" id="Phobius"/>
    </source>
</evidence>
<feature type="transmembrane region" description="Helical" evidence="1">
    <location>
        <begin position="369"/>
        <end position="391"/>
    </location>
</feature>
<keyword evidence="1" id="KW-1133">Transmembrane helix</keyword>
<dbReference type="InterPro" id="IPR010640">
    <property type="entry name" value="Low_temperature_requirement_A"/>
</dbReference>
<feature type="transmembrane region" description="Helical" evidence="1">
    <location>
        <begin position="144"/>
        <end position="165"/>
    </location>
</feature>
<feature type="transmembrane region" description="Helical" evidence="1">
    <location>
        <begin position="171"/>
        <end position="187"/>
    </location>
</feature>